<feature type="signal peptide" evidence="1">
    <location>
        <begin position="1"/>
        <end position="21"/>
    </location>
</feature>
<reference evidence="2" key="2">
    <citation type="journal article" date="2021" name="Genome Biol. Evol.">
        <title>Developing a high-quality reference genome for a parasitic bivalve with doubly uniparental inheritance (Bivalvia: Unionida).</title>
        <authorList>
            <person name="Smith C.H."/>
        </authorList>
    </citation>
    <scope>NUCLEOTIDE SEQUENCE</scope>
    <source>
        <strain evidence="2">CHS0354</strain>
        <tissue evidence="2">Mantle</tissue>
    </source>
</reference>
<reference evidence="2" key="1">
    <citation type="journal article" date="2021" name="Genome Biol. Evol.">
        <title>A High-Quality Reference Genome for a Parasitic Bivalve with Doubly Uniparental Inheritance (Bivalvia: Unionida).</title>
        <authorList>
            <person name="Smith C.H."/>
        </authorList>
    </citation>
    <scope>NUCLEOTIDE SEQUENCE</scope>
    <source>
        <strain evidence="2">CHS0354</strain>
    </source>
</reference>
<protein>
    <submittedName>
        <fullName evidence="2">Uncharacterized protein</fullName>
    </submittedName>
</protein>
<reference evidence="2" key="3">
    <citation type="submission" date="2023-05" db="EMBL/GenBank/DDBJ databases">
        <authorList>
            <person name="Smith C.H."/>
        </authorList>
    </citation>
    <scope>NUCLEOTIDE SEQUENCE</scope>
    <source>
        <strain evidence="2">CHS0354</strain>
        <tissue evidence="2">Mantle</tissue>
    </source>
</reference>
<name>A0AAE0SV48_9BIVA</name>
<comment type="caution">
    <text evidence="2">The sequence shown here is derived from an EMBL/GenBank/DDBJ whole genome shotgun (WGS) entry which is preliminary data.</text>
</comment>
<evidence type="ECO:0000313" key="3">
    <source>
        <dbReference type="Proteomes" id="UP001195483"/>
    </source>
</evidence>
<sequence length="111" mass="11673">MAKITIIAFLALLLMVNNVFSHIPESCPAGETPTGSTCLGFVNQRCPWGQICRIIPGSFLGVCCRGVCPFGSFPIGGPLCGGFVGAQCPIGSFCQNVPNSDYGHCCTYGYD</sequence>
<keyword evidence="3" id="KW-1185">Reference proteome</keyword>
<feature type="chain" id="PRO_5042291929" evidence="1">
    <location>
        <begin position="22"/>
        <end position="111"/>
    </location>
</feature>
<keyword evidence="1" id="KW-0732">Signal</keyword>
<proteinExistence type="predicted"/>
<dbReference type="AlphaFoldDB" id="A0AAE0SV48"/>
<evidence type="ECO:0000256" key="1">
    <source>
        <dbReference type="SAM" id="SignalP"/>
    </source>
</evidence>
<dbReference type="EMBL" id="JAEAOA010000110">
    <property type="protein sequence ID" value="KAK3598503.1"/>
    <property type="molecule type" value="Genomic_DNA"/>
</dbReference>
<gene>
    <name evidence="2" type="ORF">CHS0354_001041</name>
</gene>
<organism evidence="2 3">
    <name type="scientific">Potamilus streckersoni</name>
    <dbReference type="NCBI Taxonomy" id="2493646"/>
    <lineage>
        <taxon>Eukaryota</taxon>
        <taxon>Metazoa</taxon>
        <taxon>Spiralia</taxon>
        <taxon>Lophotrochozoa</taxon>
        <taxon>Mollusca</taxon>
        <taxon>Bivalvia</taxon>
        <taxon>Autobranchia</taxon>
        <taxon>Heteroconchia</taxon>
        <taxon>Palaeoheterodonta</taxon>
        <taxon>Unionida</taxon>
        <taxon>Unionoidea</taxon>
        <taxon>Unionidae</taxon>
        <taxon>Ambleminae</taxon>
        <taxon>Lampsilini</taxon>
        <taxon>Potamilus</taxon>
    </lineage>
</organism>
<accession>A0AAE0SV48</accession>
<evidence type="ECO:0000313" key="2">
    <source>
        <dbReference type="EMBL" id="KAK3598503.1"/>
    </source>
</evidence>
<dbReference type="Proteomes" id="UP001195483">
    <property type="component" value="Unassembled WGS sequence"/>
</dbReference>